<evidence type="ECO:0000313" key="1">
    <source>
        <dbReference type="EMBL" id="AAS38507.1"/>
    </source>
</evidence>
<accession>Q6R4U9</accession>
<dbReference type="RefSeq" id="YP_001039871.1">
    <property type="nucleotide sequence ID" value="NC_009016.1"/>
</dbReference>
<keyword evidence="2" id="KW-1185">Reference proteome</keyword>
<dbReference type="KEGG" id="vg:5076247"/>
<proteinExistence type="predicted"/>
<sequence length="199" mass="22803">MTEDQIIIEHTNRWLQETPWSIERFATELLVPQLEQLELSNQKDITTADELHRWKSAKGVQVGRIIRASMNFPMAWKWPWVNSLPEPYRSECRRDLLALAGVLDVPLPNSKQGKCGQATRANLADMMREFADVVASSAPAQDGVYDSKDDKQVTQKYIDEMVDVIEVLHRELFAVRQGTGCVSRRHRLVLSVQLTEETQ</sequence>
<evidence type="ECO:0000313" key="2">
    <source>
        <dbReference type="Proteomes" id="UP000008090"/>
    </source>
</evidence>
<dbReference type="EMBL" id="EF057797">
    <property type="protein sequence ID" value="AAS38507.1"/>
    <property type="molecule type" value="Genomic_DNA"/>
</dbReference>
<dbReference type="OrthoDB" id="8531at10239"/>
<name>Q6R4U9_9CAUD</name>
<organism evidence="1 2">
    <name type="scientific">Vibrio phage VP882</name>
    <dbReference type="NCBI Taxonomy" id="2913982"/>
    <lineage>
        <taxon>Viruses</taxon>
        <taxon>Duplodnaviria</taxon>
        <taxon>Heunggongvirae</taxon>
        <taxon>Uroviricota</taxon>
        <taxon>Caudoviricetes</taxon>
        <taxon>Hapunavirus</taxon>
        <taxon>Hapunavirus VP882</taxon>
    </lineage>
</organism>
<reference evidence="1 2" key="1">
    <citation type="journal article" date="2009" name="Appl. Environ. Microbiol.">
        <title>Characterization of a new plasmid-like prophage in a pandemic Vibrio parahaemolyticus O3:K6 strain.</title>
        <authorList>
            <person name="Lan S.F."/>
            <person name="Huang C.H."/>
            <person name="Chang C.H."/>
            <person name="Liao W.C."/>
            <person name="Lin I.H."/>
            <person name="Jian W.N."/>
            <person name="Wu Y.G."/>
            <person name="Chen S.Y."/>
            <person name="Wong H.C."/>
        </authorList>
    </citation>
    <scope>NUCLEOTIDE SEQUENCE [LARGE SCALE GENOMIC DNA]</scope>
</reference>
<dbReference type="GeneID" id="5076247"/>
<dbReference type="Proteomes" id="UP000008090">
    <property type="component" value="Segment"/>
</dbReference>
<protein>
    <submittedName>
        <fullName evidence="1">Putative phage-related protein</fullName>
    </submittedName>
</protein>